<feature type="modified residue" description="N6-(pyridoxal phosphate)lysine" evidence="7">
    <location>
        <position position="292"/>
    </location>
</feature>
<gene>
    <name evidence="11" type="ORF">RHTO_03701</name>
</gene>
<evidence type="ECO:0000256" key="7">
    <source>
        <dbReference type="PIRSR" id="PIRSR602129-50"/>
    </source>
</evidence>
<dbReference type="FunFam" id="3.40.640.10:FF:000017">
    <property type="entry name" value="Glutamate decarboxylase"/>
    <property type="match status" value="1"/>
</dbReference>
<dbReference type="InterPro" id="IPR010107">
    <property type="entry name" value="Glutamate_decarboxylase"/>
</dbReference>
<dbReference type="GO" id="GO:0005829">
    <property type="term" value="C:cytosol"/>
    <property type="evidence" value="ECO:0007669"/>
    <property type="project" value="TreeGrafter"/>
</dbReference>
<keyword evidence="4 7" id="KW-0663">Pyridoxal phosphate</keyword>
<keyword evidence="5 8" id="KW-0456">Lyase</keyword>
<dbReference type="EC" id="4.1.1.15" evidence="3 9"/>
<dbReference type="Gene3D" id="4.10.280.50">
    <property type="match status" value="1"/>
</dbReference>
<dbReference type="Gene3D" id="3.40.640.10">
    <property type="entry name" value="Type I PLP-dependent aspartate aminotransferase-like (Major domain)"/>
    <property type="match status" value="1"/>
</dbReference>
<comment type="cofactor">
    <cofactor evidence="1 7 8">
        <name>pyridoxal 5'-phosphate</name>
        <dbReference type="ChEBI" id="CHEBI:597326"/>
    </cofactor>
</comment>
<organism evidence="11 12">
    <name type="scientific">Rhodotorula toruloides (strain NP11)</name>
    <name type="common">Yeast</name>
    <name type="synonym">Rhodosporidium toruloides</name>
    <dbReference type="NCBI Taxonomy" id="1130832"/>
    <lineage>
        <taxon>Eukaryota</taxon>
        <taxon>Fungi</taxon>
        <taxon>Dikarya</taxon>
        <taxon>Basidiomycota</taxon>
        <taxon>Pucciniomycotina</taxon>
        <taxon>Microbotryomycetes</taxon>
        <taxon>Sporidiobolales</taxon>
        <taxon>Sporidiobolaceae</taxon>
        <taxon>Rhodotorula</taxon>
    </lineage>
</organism>
<dbReference type="PANTHER" id="PTHR43321">
    <property type="entry name" value="GLUTAMATE DECARBOXYLASE"/>
    <property type="match status" value="1"/>
</dbReference>
<evidence type="ECO:0000256" key="2">
    <source>
        <dbReference type="ARBA" id="ARBA00009533"/>
    </source>
</evidence>
<feature type="compositionally biased region" description="Basic and acidic residues" evidence="10">
    <location>
        <begin position="11"/>
        <end position="23"/>
    </location>
</feature>
<protein>
    <recommendedName>
        <fullName evidence="3 9">Glutamate decarboxylase</fullName>
        <ecNumber evidence="3 9">4.1.1.15</ecNumber>
    </recommendedName>
</protein>
<reference evidence="11 12" key="1">
    <citation type="journal article" date="2012" name="Nat. Commun.">
        <title>A multi-omic map of the lipid-producing yeast Rhodosporidium toruloides.</title>
        <authorList>
            <person name="Zhu Z."/>
            <person name="Zhang S."/>
            <person name="Liu H."/>
            <person name="Shen H."/>
            <person name="Lin X."/>
            <person name="Yang F."/>
            <person name="Zhou Y.J."/>
            <person name="Jin G."/>
            <person name="Ye M."/>
            <person name="Zou H."/>
            <person name="Zou H."/>
            <person name="Zhao Z.K."/>
        </authorList>
    </citation>
    <scope>NUCLEOTIDE SEQUENCE [LARGE SCALE GENOMIC DNA]</scope>
    <source>
        <strain evidence="11 12">NP11</strain>
    </source>
</reference>
<sequence>MSGLQTVPADSRVHDKPTEDHHVSSTIYGSRQAAQGIPRFEMAEDEMDPRLAQRFVKDELLMNGNPAMNLASFVTTFQEAEAEELMKENLSINFIDVEEYPAMGEIESRCVNMIARLFNAPLHDEAAEAVGVSTIGSSEAIILAVLAAKRRWKNKRLAEGKSVDKPNIVMSSAVQVCWEKAARYLEVEEKYWYCRPGKYIIDPQEVVDLVDENTVLVVGILGTTYTGQYEDIETLNELLDKKNKEKGLNCTIHVCGYRDAASGGFVVPFVNPSLKWDFRVPLVSSINTSGHKYGLVYAGVGWAFWRSKEYLPEEILFTVNYLGSPQVSFTLNFSKSAIQVVGQYYQLLRLGKAGYRAIMQNLVQIADHLSDAVANMEDGKLFEIISEGHGQSLPLVAFKLQEEKPYDEFAIASHMRQRGWIIPAYTLAPHTEKIKVLRVVVREDLSRSRCDTLIRDLKAAIDYLEKAPAEVQKHLSNKSQAAGETTSEHHAVAHRNRHAVHLHEKHSLGGKYGKTHAVC</sequence>
<dbReference type="EMBL" id="KB722663">
    <property type="protein sequence ID" value="EMS20167.1"/>
    <property type="molecule type" value="Genomic_DNA"/>
</dbReference>
<dbReference type="Gene3D" id="3.90.1150.160">
    <property type="match status" value="1"/>
</dbReference>
<evidence type="ECO:0000256" key="9">
    <source>
        <dbReference type="RuleBase" id="RU361171"/>
    </source>
</evidence>
<keyword evidence="9" id="KW-0210">Decarboxylase</keyword>
<dbReference type="Proteomes" id="UP000016926">
    <property type="component" value="Unassembled WGS sequence"/>
</dbReference>
<comment type="catalytic activity">
    <reaction evidence="6 9">
        <text>L-glutamate + H(+) = 4-aminobutanoate + CO2</text>
        <dbReference type="Rhea" id="RHEA:17785"/>
        <dbReference type="ChEBI" id="CHEBI:15378"/>
        <dbReference type="ChEBI" id="CHEBI:16526"/>
        <dbReference type="ChEBI" id="CHEBI:29985"/>
        <dbReference type="ChEBI" id="CHEBI:59888"/>
        <dbReference type="EC" id="4.1.1.15"/>
    </reaction>
</comment>
<dbReference type="GeneID" id="27367714"/>
<evidence type="ECO:0000313" key="11">
    <source>
        <dbReference type="EMBL" id="EMS20167.1"/>
    </source>
</evidence>
<feature type="region of interest" description="Disordered" evidence="10">
    <location>
        <begin position="1"/>
        <end position="26"/>
    </location>
</feature>
<evidence type="ECO:0000256" key="5">
    <source>
        <dbReference type="ARBA" id="ARBA00023239"/>
    </source>
</evidence>
<evidence type="ECO:0000256" key="1">
    <source>
        <dbReference type="ARBA" id="ARBA00001933"/>
    </source>
</evidence>
<dbReference type="InterPro" id="IPR002129">
    <property type="entry name" value="PyrdxlP-dep_de-COase"/>
</dbReference>
<dbReference type="AlphaFoldDB" id="M7WI54"/>
<dbReference type="GO" id="GO:0004351">
    <property type="term" value="F:glutamate decarboxylase activity"/>
    <property type="evidence" value="ECO:0007669"/>
    <property type="project" value="UniProtKB-EC"/>
</dbReference>
<dbReference type="eggNOG" id="KOG1383">
    <property type="taxonomic scope" value="Eukaryota"/>
</dbReference>
<dbReference type="FunFam" id="4.10.280.50:FF:000001">
    <property type="entry name" value="Glutamate decarboxylase"/>
    <property type="match status" value="1"/>
</dbReference>
<dbReference type="HOGENOM" id="CLU_019582_2_2_1"/>
<dbReference type="GO" id="GO:0030170">
    <property type="term" value="F:pyridoxal phosphate binding"/>
    <property type="evidence" value="ECO:0007669"/>
    <property type="project" value="InterPro"/>
</dbReference>
<dbReference type="RefSeq" id="XP_016271286.1">
    <property type="nucleotide sequence ID" value="XM_016417370.1"/>
</dbReference>
<dbReference type="Pfam" id="PF00282">
    <property type="entry name" value="Pyridoxal_deC"/>
    <property type="match status" value="1"/>
</dbReference>
<evidence type="ECO:0000313" key="12">
    <source>
        <dbReference type="Proteomes" id="UP000016926"/>
    </source>
</evidence>
<dbReference type="InterPro" id="IPR015424">
    <property type="entry name" value="PyrdxlP-dep_Trfase"/>
</dbReference>
<name>M7WI54_RHOT1</name>
<evidence type="ECO:0000256" key="10">
    <source>
        <dbReference type="SAM" id="MobiDB-lite"/>
    </source>
</evidence>
<evidence type="ECO:0000256" key="3">
    <source>
        <dbReference type="ARBA" id="ARBA00012421"/>
    </source>
</evidence>
<comment type="similarity">
    <text evidence="2 8">Belongs to the group II decarboxylase family.</text>
</comment>
<proteinExistence type="inferred from homology"/>
<dbReference type="SUPFAM" id="SSF53383">
    <property type="entry name" value="PLP-dependent transferases"/>
    <property type="match status" value="1"/>
</dbReference>
<dbReference type="PANTHER" id="PTHR43321:SF6">
    <property type="entry name" value="GLUTAMATE DECARBOXYLASE"/>
    <property type="match status" value="1"/>
</dbReference>
<keyword evidence="12" id="KW-1185">Reference proteome</keyword>
<evidence type="ECO:0000256" key="6">
    <source>
        <dbReference type="ARBA" id="ARBA00048868"/>
    </source>
</evidence>
<dbReference type="InterPro" id="IPR015421">
    <property type="entry name" value="PyrdxlP-dep_Trfase_major"/>
</dbReference>
<evidence type="ECO:0000256" key="8">
    <source>
        <dbReference type="RuleBase" id="RU000382"/>
    </source>
</evidence>
<accession>M7WI54</accession>
<dbReference type="OrthoDB" id="5152799at2759"/>
<evidence type="ECO:0000256" key="4">
    <source>
        <dbReference type="ARBA" id="ARBA00022898"/>
    </source>
</evidence>
<dbReference type="GO" id="GO:0006538">
    <property type="term" value="P:L-glutamate catabolic process"/>
    <property type="evidence" value="ECO:0007669"/>
    <property type="project" value="TreeGrafter"/>
</dbReference>
<dbReference type="NCBIfam" id="TIGR01788">
    <property type="entry name" value="Glu-decarb-GAD"/>
    <property type="match status" value="1"/>
</dbReference>